<dbReference type="RefSeq" id="WP_310922617.1">
    <property type="nucleotide sequence ID" value="NZ_JAMQOP010000001.1"/>
</dbReference>
<keyword evidence="1" id="KW-0812">Transmembrane</keyword>
<evidence type="ECO:0000313" key="2">
    <source>
        <dbReference type="EMBL" id="MDS0297789.1"/>
    </source>
</evidence>
<protein>
    <submittedName>
        <fullName evidence="2">Uncharacterized protein</fullName>
    </submittedName>
</protein>
<keyword evidence="3" id="KW-1185">Reference proteome</keyword>
<dbReference type="Proteomes" id="UP001257060">
    <property type="component" value="Unassembled WGS sequence"/>
</dbReference>
<keyword evidence="1" id="KW-1133">Transmembrane helix</keyword>
<feature type="transmembrane region" description="Helical" evidence="1">
    <location>
        <begin position="7"/>
        <end position="29"/>
    </location>
</feature>
<keyword evidence="1" id="KW-0472">Membrane</keyword>
<organism evidence="2 3">
    <name type="scientific">Halogeometricum salsisoli</name>
    <dbReference type="NCBI Taxonomy" id="2950536"/>
    <lineage>
        <taxon>Archaea</taxon>
        <taxon>Methanobacteriati</taxon>
        <taxon>Methanobacteriota</taxon>
        <taxon>Stenosarchaea group</taxon>
        <taxon>Halobacteria</taxon>
        <taxon>Halobacteriales</taxon>
        <taxon>Haloferacaceae</taxon>
        <taxon>Halogeometricum</taxon>
    </lineage>
</organism>
<evidence type="ECO:0000256" key="1">
    <source>
        <dbReference type="SAM" id="Phobius"/>
    </source>
</evidence>
<proteinExistence type="predicted"/>
<gene>
    <name evidence="2" type="ORF">NDI76_03455</name>
</gene>
<accession>A0ABU2GC77</accession>
<reference evidence="2 3" key="1">
    <citation type="submission" date="2022-06" db="EMBL/GenBank/DDBJ databases">
        <title>Halogeometricum sp. a new haloarchaeum isolate from saline soil.</title>
        <authorList>
            <person name="Strakova D."/>
            <person name="Galisteo C."/>
            <person name="Sanchez-Porro C."/>
            <person name="Ventosa A."/>
        </authorList>
    </citation>
    <scope>NUCLEOTIDE SEQUENCE [LARGE SCALE GENOMIC DNA]</scope>
    <source>
        <strain evidence="2 3">S1BR25-6</strain>
    </source>
</reference>
<dbReference type="EMBL" id="JAMQOP010000001">
    <property type="protein sequence ID" value="MDS0297789.1"/>
    <property type="molecule type" value="Genomic_DNA"/>
</dbReference>
<feature type="transmembrane region" description="Helical" evidence="1">
    <location>
        <begin position="41"/>
        <end position="58"/>
    </location>
</feature>
<sequence length="323" mass="36406">MNDGHRGLSYYVVLAASIILITFLSYVLYQTYIEKGLTLQFASVLSSATLVVITIWYAQSTHKLLSKTEKQTEATQAAYAPKLDIKQIWAEDSMELIIANRGLGVARDISIKVDVYPDVGGFDSIGERYQYILHFQQSLPPNQKFTTDSGDSIVVEPRFFTELSDTTIQEYIRRSGDHSQEALVDSGIINEDTYEYLMDYYEKEGKGGSESLPVETGTIFGLTEIVDRKKLPGQPPLIVDVTANYRDIVGTTTYSEKLVDGHGVLTEMNRSGKRINAFRSAPPVSGVKIRIWNSVMDFLRERMPEINITYPYEEDYDASLKDI</sequence>
<evidence type="ECO:0000313" key="3">
    <source>
        <dbReference type="Proteomes" id="UP001257060"/>
    </source>
</evidence>
<name>A0ABU2GC77_9EURY</name>
<comment type="caution">
    <text evidence="2">The sequence shown here is derived from an EMBL/GenBank/DDBJ whole genome shotgun (WGS) entry which is preliminary data.</text>
</comment>